<comment type="caution">
    <text evidence="2">The sequence shown here is derived from an EMBL/GenBank/DDBJ whole genome shotgun (WGS) entry which is preliminary data.</text>
</comment>
<organism evidence="2 3">
    <name type="scientific">Teratosphaeria destructans</name>
    <dbReference type="NCBI Taxonomy" id="418781"/>
    <lineage>
        <taxon>Eukaryota</taxon>
        <taxon>Fungi</taxon>
        <taxon>Dikarya</taxon>
        <taxon>Ascomycota</taxon>
        <taxon>Pezizomycotina</taxon>
        <taxon>Dothideomycetes</taxon>
        <taxon>Dothideomycetidae</taxon>
        <taxon>Mycosphaerellales</taxon>
        <taxon>Teratosphaeriaceae</taxon>
        <taxon>Teratosphaeria</taxon>
    </lineage>
</organism>
<feature type="compositionally biased region" description="Gly residues" evidence="1">
    <location>
        <begin position="1"/>
        <end position="13"/>
    </location>
</feature>
<accession>A0A9W7SQZ9</accession>
<feature type="compositionally biased region" description="Acidic residues" evidence="1">
    <location>
        <begin position="43"/>
        <end position="55"/>
    </location>
</feature>
<reference evidence="2 3" key="1">
    <citation type="journal article" date="2018" name="IMA Fungus">
        <title>IMA Genome-F 10: Nine draft genome sequences of Claviceps purpurea s.lat., including C. arundinis, C. humidiphila, and C. cf. spartinae, pseudomolecules for the pitch canker pathogen Fusarium circinatum, draft genome of Davidsoniella eucalypti, Grosmannia galeiformis, Quambalaria eucalypti, and Teratosphaeria destructans.</title>
        <authorList>
            <person name="Wingfield B.D."/>
            <person name="Liu M."/>
            <person name="Nguyen H.D."/>
            <person name="Lane F.A."/>
            <person name="Morgan S.W."/>
            <person name="De Vos L."/>
            <person name="Wilken P.M."/>
            <person name="Duong T.A."/>
            <person name="Aylward J."/>
            <person name="Coetzee M.P."/>
            <person name="Dadej K."/>
            <person name="De Beer Z.W."/>
            <person name="Findlay W."/>
            <person name="Havenga M."/>
            <person name="Kolarik M."/>
            <person name="Menzies J.G."/>
            <person name="Naidoo K."/>
            <person name="Pochopski O."/>
            <person name="Shoukouhi P."/>
            <person name="Santana Q.C."/>
            <person name="Seifert K.A."/>
            <person name="Soal N."/>
            <person name="Steenkamp E.T."/>
            <person name="Tatham C.T."/>
            <person name="van der Nest M.A."/>
            <person name="Wingfield M.J."/>
        </authorList>
    </citation>
    <scope>NUCLEOTIDE SEQUENCE [LARGE SCALE GENOMIC DNA]</scope>
    <source>
        <strain evidence="2">CMW44962</strain>
    </source>
</reference>
<gene>
    <name evidence="2" type="ORF">Tdes44962_MAKER09871</name>
</gene>
<name>A0A9W7SQZ9_9PEZI</name>
<evidence type="ECO:0000313" key="3">
    <source>
        <dbReference type="Proteomes" id="UP001138500"/>
    </source>
</evidence>
<dbReference type="AlphaFoldDB" id="A0A9W7SQZ9"/>
<sequence length="63" mass="6290">MPGPVGAGQGVGAGHERVGRVPGKSERSDEGERLGPADRADETDVDVDVDADVDADCARASGG</sequence>
<evidence type="ECO:0000256" key="1">
    <source>
        <dbReference type="SAM" id="MobiDB-lite"/>
    </source>
</evidence>
<dbReference type="EMBL" id="RIBY02001928">
    <property type="protein sequence ID" value="KAH9827006.1"/>
    <property type="molecule type" value="Genomic_DNA"/>
</dbReference>
<dbReference type="Proteomes" id="UP001138500">
    <property type="component" value="Unassembled WGS sequence"/>
</dbReference>
<evidence type="ECO:0000313" key="2">
    <source>
        <dbReference type="EMBL" id="KAH9827006.1"/>
    </source>
</evidence>
<protein>
    <submittedName>
        <fullName evidence="2">Uncharacterized protein</fullName>
    </submittedName>
</protein>
<feature type="region of interest" description="Disordered" evidence="1">
    <location>
        <begin position="1"/>
        <end position="63"/>
    </location>
</feature>
<feature type="compositionally biased region" description="Basic and acidic residues" evidence="1">
    <location>
        <begin position="14"/>
        <end position="42"/>
    </location>
</feature>
<reference evidence="2 3" key="2">
    <citation type="journal article" date="2021" name="Curr. Genet.">
        <title>Genetic response to nitrogen starvation in the aggressive Eucalyptus foliar pathogen Teratosphaeria destructans.</title>
        <authorList>
            <person name="Havenga M."/>
            <person name="Wingfield B.D."/>
            <person name="Wingfield M.J."/>
            <person name="Dreyer L.L."/>
            <person name="Roets F."/>
            <person name="Aylward J."/>
        </authorList>
    </citation>
    <scope>NUCLEOTIDE SEQUENCE [LARGE SCALE GENOMIC DNA]</scope>
    <source>
        <strain evidence="2">CMW44962</strain>
    </source>
</reference>
<proteinExistence type="predicted"/>
<keyword evidence="3" id="KW-1185">Reference proteome</keyword>